<name>A0AAR5QDV6_DENPD</name>
<dbReference type="GeneID" id="109545238"/>
<dbReference type="AlphaFoldDB" id="A0AAR5QDV6"/>
<evidence type="ECO:0000256" key="2">
    <source>
        <dbReference type="SAM" id="Phobius"/>
    </source>
</evidence>
<proteinExistence type="predicted"/>
<evidence type="ECO:0000313" key="3">
    <source>
        <dbReference type="EnsemblMetazoa" id="XP_019771352.1"/>
    </source>
</evidence>
<reference evidence="3" key="2">
    <citation type="submission" date="2024-08" db="UniProtKB">
        <authorList>
            <consortium name="EnsemblMetazoa"/>
        </authorList>
    </citation>
    <scope>IDENTIFICATION</scope>
</reference>
<dbReference type="KEGG" id="dpa:109545238"/>
<dbReference type="Proteomes" id="UP000019118">
    <property type="component" value="Unassembled WGS sequence"/>
</dbReference>
<keyword evidence="2" id="KW-0472">Membrane</keyword>
<evidence type="ECO:0000256" key="1">
    <source>
        <dbReference type="SAM" id="Coils"/>
    </source>
</evidence>
<sequence>MEPLVWWVLLFGLIILITALSLQLCFSLLSDKIKAKLHLVNSARNPPGTDSNFKKLTRYQFEKTDVEDLTSIEKNLAEFHPRITFVNEFGATPFRKESTSSGSPRSVKKRKGSLLTDVHESIETEFGSFYSIEDIMEDLNSEKEEKKGGDLLPRRFSLVTEGMRRNSSAALPRKFSLKPESRDESSDSLNYADPLTIETSASIAQLDDQARRIEYEIDYFLGNSKNLKFYELNEKLIRVNLALSELECSNEELRSQKKELQTYIAHCKDKLNSKVA</sequence>
<feature type="transmembrane region" description="Helical" evidence="2">
    <location>
        <begin position="6"/>
        <end position="29"/>
    </location>
</feature>
<keyword evidence="1" id="KW-0175">Coiled coil</keyword>
<dbReference type="Gene3D" id="1.20.58.120">
    <property type="entry name" value="BAG domain"/>
    <property type="match status" value="1"/>
</dbReference>
<feature type="coiled-coil region" evidence="1">
    <location>
        <begin position="236"/>
        <end position="270"/>
    </location>
</feature>
<dbReference type="GO" id="GO:0051087">
    <property type="term" value="F:protein-folding chaperone binding"/>
    <property type="evidence" value="ECO:0007669"/>
    <property type="project" value="InterPro"/>
</dbReference>
<keyword evidence="2" id="KW-1133">Transmembrane helix</keyword>
<evidence type="ECO:0000313" key="4">
    <source>
        <dbReference type="Proteomes" id="UP000019118"/>
    </source>
</evidence>
<keyword evidence="4" id="KW-1185">Reference proteome</keyword>
<protein>
    <submittedName>
        <fullName evidence="3">Uncharacterized protein</fullName>
    </submittedName>
</protein>
<keyword evidence="2" id="KW-0812">Transmembrane</keyword>
<dbReference type="EnsemblMetazoa" id="XM_019915793.1">
    <property type="protein sequence ID" value="XP_019771352.1"/>
    <property type="gene ID" value="LOC109545238"/>
</dbReference>
<reference evidence="4" key="1">
    <citation type="journal article" date="2013" name="Genome Biol.">
        <title>Draft genome of the mountain pine beetle, Dendroctonus ponderosae Hopkins, a major forest pest.</title>
        <authorList>
            <person name="Keeling C.I."/>
            <person name="Yuen M.M."/>
            <person name="Liao N.Y."/>
            <person name="Docking T.R."/>
            <person name="Chan S.K."/>
            <person name="Taylor G.A."/>
            <person name="Palmquist D.L."/>
            <person name="Jackman S.D."/>
            <person name="Nguyen A."/>
            <person name="Li M."/>
            <person name="Henderson H."/>
            <person name="Janes J.K."/>
            <person name="Zhao Y."/>
            <person name="Pandoh P."/>
            <person name="Moore R."/>
            <person name="Sperling F.A."/>
            <person name="Huber D.P."/>
            <person name="Birol I."/>
            <person name="Jones S.J."/>
            <person name="Bohlmann J."/>
        </authorList>
    </citation>
    <scope>NUCLEOTIDE SEQUENCE</scope>
</reference>
<dbReference type="InterPro" id="IPR036533">
    <property type="entry name" value="BAG_dom_sf"/>
</dbReference>
<accession>A0AAR5QDV6</accession>
<organism evidence="3 4">
    <name type="scientific">Dendroctonus ponderosae</name>
    <name type="common">Mountain pine beetle</name>
    <dbReference type="NCBI Taxonomy" id="77166"/>
    <lineage>
        <taxon>Eukaryota</taxon>
        <taxon>Metazoa</taxon>
        <taxon>Ecdysozoa</taxon>
        <taxon>Arthropoda</taxon>
        <taxon>Hexapoda</taxon>
        <taxon>Insecta</taxon>
        <taxon>Pterygota</taxon>
        <taxon>Neoptera</taxon>
        <taxon>Endopterygota</taxon>
        <taxon>Coleoptera</taxon>
        <taxon>Polyphaga</taxon>
        <taxon>Cucujiformia</taxon>
        <taxon>Curculionidae</taxon>
        <taxon>Scolytinae</taxon>
        <taxon>Dendroctonus</taxon>
    </lineage>
</organism>